<comment type="subcellular location">
    <subcellularLocation>
        <location evidence="7">Mitochondrion matrix</location>
    </subcellularLocation>
</comment>
<comment type="similarity">
    <text evidence="1 7">Belongs to the PDK/BCKDK protein kinase family.</text>
</comment>
<dbReference type="InterPro" id="IPR018955">
    <property type="entry name" value="BCDHK/PDK_N"/>
</dbReference>
<dbReference type="GO" id="GO:0005524">
    <property type="term" value="F:ATP binding"/>
    <property type="evidence" value="ECO:0007669"/>
    <property type="project" value="UniProtKB-UniRule"/>
</dbReference>
<dbReference type="GO" id="GO:0004740">
    <property type="term" value="F:pyruvate dehydrogenase (acetyl-transferring) kinase activity"/>
    <property type="evidence" value="ECO:0007669"/>
    <property type="project" value="TreeGrafter"/>
</dbReference>
<proteinExistence type="inferred from homology"/>
<dbReference type="SUPFAM" id="SSF55874">
    <property type="entry name" value="ATPase domain of HSP90 chaperone/DNA topoisomerase II/histidine kinase"/>
    <property type="match status" value="2"/>
</dbReference>
<dbReference type="InterPro" id="IPR036890">
    <property type="entry name" value="HATPase_C_sf"/>
</dbReference>
<dbReference type="SUPFAM" id="SSF69012">
    <property type="entry name" value="alpha-ketoacid dehydrogenase kinase, N-terminal domain"/>
    <property type="match status" value="1"/>
</dbReference>
<dbReference type="GO" id="GO:0005759">
    <property type="term" value="C:mitochondrial matrix"/>
    <property type="evidence" value="ECO:0007669"/>
    <property type="project" value="UniProtKB-SubCell"/>
</dbReference>
<dbReference type="Proteomes" id="UP001211907">
    <property type="component" value="Unassembled WGS sequence"/>
</dbReference>
<dbReference type="Gene3D" id="3.30.565.10">
    <property type="entry name" value="Histidine kinase-like ATPase, C-terminal domain"/>
    <property type="match status" value="1"/>
</dbReference>
<evidence type="ECO:0000256" key="6">
    <source>
        <dbReference type="ARBA" id="ARBA00023128"/>
    </source>
</evidence>
<reference evidence="10" key="1">
    <citation type="submission" date="2020-05" db="EMBL/GenBank/DDBJ databases">
        <title>Phylogenomic resolution of chytrid fungi.</title>
        <authorList>
            <person name="Stajich J.E."/>
            <person name="Amses K."/>
            <person name="Simmons R."/>
            <person name="Seto K."/>
            <person name="Myers J."/>
            <person name="Bonds A."/>
            <person name="Quandt C.A."/>
            <person name="Barry K."/>
            <person name="Liu P."/>
            <person name="Grigoriev I."/>
            <person name="Longcore J.E."/>
            <person name="James T.Y."/>
        </authorList>
    </citation>
    <scope>NUCLEOTIDE SEQUENCE</scope>
    <source>
        <strain evidence="10">JEL0513</strain>
    </source>
</reference>
<feature type="domain" description="Branched-chain alpha-ketoacid dehydrogenase kinase/Pyruvate dehydrogenase kinase N-terminal" evidence="9">
    <location>
        <begin position="78"/>
        <end position="252"/>
    </location>
</feature>
<evidence type="ECO:0000313" key="11">
    <source>
        <dbReference type="Proteomes" id="UP001211907"/>
    </source>
</evidence>
<evidence type="ECO:0000256" key="4">
    <source>
        <dbReference type="ARBA" id="ARBA00022777"/>
    </source>
</evidence>
<evidence type="ECO:0000256" key="5">
    <source>
        <dbReference type="ARBA" id="ARBA00022840"/>
    </source>
</evidence>
<keyword evidence="11" id="KW-1185">Reference proteome</keyword>
<keyword evidence="2 7" id="KW-0808">Transferase</keyword>
<protein>
    <recommendedName>
        <fullName evidence="7">Protein-serine/threonine kinase</fullName>
        <ecNumber evidence="7">2.7.11.-</ecNumber>
    </recommendedName>
</protein>
<comment type="caution">
    <text evidence="10">The sequence shown here is derived from an EMBL/GenBank/DDBJ whole genome shotgun (WGS) entry which is preliminary data.</text>
</comment>
<name>A0AAD5XJV2_9FUNG</name>
<dbReference type="InterPro" id="IPR039028">
    <property type="entry name" value="BCKD/PDK"/>
</dbReference>
<dbReference type="EC" id="2.7.11.-" evidence="7"/>
<keyword evidence="3 7" id="KW-0547">Nucleotide-binding</keyword>
<feature type="region of interest" description="Disordered" evidence="8">
    <location>
        <begin position="394"/>
        <end position="423"/>
    </location>
</feature>
<evidence type="ECO:0000256" key="7">
    <source>
        <dbReference type="RuleBase" id="RU366032"/>
    </source>
</evidence>
<evidence type="ECO:0000256" key="8">
    <source>
        <dbReference type="SAM" id="MobiDB-lite"/>
    </source>
</evidence>
<evidence type="ECO:0000256" key="3">
    <source>
        <dbReference type="ARBA" id="ARBA00022741"/>
    </source>
</evidence>
<keyword evidence="6 7" id="KW-0496">Mitochondrion</keyword>
<evidence type="ECO:0000259" key="9">
    <source>
        <dbReference type="Pfam" id="PF10436"/>
    </source>
</evidence>
<dbReference type="InterPro" id="IPR036784">
    <property type="entry name" value="AK/P_DHK_N_sf"/>
</dbReference>
<keyword evidence="4 7" id="KW-0418">Kinase</keyword>
<keyword evidence="5 7" id="KW-0067">ATP-binding</keyword>
<dbReference type="Gene3D" id="1.20.140.20">
    <property type="entry name" value="Alpha-ketoacid/pyruvate dehydrogenase kinase, N-terminal domain"/>
    <property type="match status" value="1"/>
</dbReference>
<evidence type="ECO:0000256" key="1">
    <source>
        <dbReference type="ARBA" id="ARBA00006155"/>
    </source>
</evidence>
<accession>A0AAD5XJV2</accession>
<organism evidence="10 11">
    <name type="scientific">Physocladia obscura</name>
    <dbReference type="NCBI Taxonomy" id="109957"/>
    <lineage>
        <taxon>Eukaryota</taxon>
        <taxon>Fungi</taxon>
        <taxon>Fungi incertae sedis</taxon>
        <taxon>Chytridiomycota</taxon>
        <taxon>Chytridiomycota incertae sedis</taxon>
        <taxon>Chytridiomycetes</taxon>
        <taxon>Chytridiales</taxon>
        <taxon>Chytriomycetaceae</taxon>
        <taxon>Physocladia</taxon>
    </lineage>
</organism>
<dbReference type="PANTHER" id="PTHR11947:SF25">
    <property type="entry name" value="[PYRUVATE DEHYDROGENASE (ACETYL-TRANSFERRING)] KINASE 2, MITOCHONDRIAL"/>
    <property type="match status" value="1"/>
</dbReference>
<dbReference type="Pfam" id="PF10436">
    <property type="entry name" value="BCDHK_Adom3"/>
    <property type="match status" value="1"/>
</dbReference>
<dbReference type="EMBL" id="JADGJH010000110">
    <property type="protein sequence ID" value="KAJ3137654.1"/>
    <property type="molecule type" value="Genomic_DNA"/>
</dbReference>
<dbReference type="PANTHER" id="PTHR11947">
    <property type="entry name" value="PYRUVATE DEHYDROGENASE KINASE"/>
    <property type="match status" value="1"/>
</dbReference>
<evidence type="ECO:0000313" key="10">
    <source>
        <dbReference type="EMBL" id="KAJ3137654.1"/>
    </source>
</evidence>
<dbReference type="AlphaFoldDB" id="A0AAD5XJV2"/>
<gene>
    <name evidence="10" type="ORF">HK100_000498</name>
</gene>
<sequence>MLALNSQRPMMRSTLGTAHMRISNQQSWNAVLPETRQKSRSFAAHQTSTAPAAKSSATRGFYQNAVVEKYAAKETKLVTLRQLTVFGRSLSLEKLLRSANYVREELPVRLAHRIIDIQHLPFIVGTNPHIQLIYSLYWQAFEAFRTFPEIKTLEQNRAFCRLVESQLQTHLVVIPQLAMGMAEASTPEHMSSEVADRFLNEMLRSRIGRRVLAEQHIALSDTYEQSISNGSHNSGNAAALVDEDEDGWIGIVNTRCRAAEVVDRVSVLAKRWFRDTYTNRGVEPPEVRIDGHVNAIFTYIPDHIEYILFELFKNSMRFTLETHGPDTATSTSPPRNQIVHNLLDDDRLFGLTWNEPGVLPGYSKSPIRRNYHHFEQSVPIYGSEHHLTHLEPINPNHILPPRQDLPEPILSPSSQQRQSAAGKKLPPILVTVGANRNDITFRVSDQGGGFAHSQMQNLWSYTHASRHVFLHNLENMPKLAGKVEEIRHTQHNSASTIESTNKSGGRPFELEENSLHLGLGLPMSRVYANYWGGTIGVHSMHGYGTDAYIKISLGNQAEHLTYRGGDGLA</sequence>
<dbReference type="GO" id="GO:0010906">
    <property type="term" value="P:regulation of glucose metabolic process"/>
    <property type="evidence" value="ECO:0007669"/>
    <property type="project" value="TreeGrafter"/>
</dbReference>
<evidence type="ECO:0000256" key="2">
    <source>
        <dbReference type="ARBA" id="ARBA00022679"/>
    </source>
</evidence>